<dbReference type="PANTHER" id="PTHR46780">
    <property type="entry name" value="PROTEIN EVA-1"/>
    <property type="match status" value="1"/>
</dbReference>
<reference evidence="4" key="1">
    <citation type="submission" date="2012-12" db="EMBL/GenBank/DDBJ databases">
        <authorList>
            <person name="Hellsten U."/>
            <person name="Grimwood J."/>
            <person name="Chapman J.A."/>
            <person name="Shapiro H."/>
            <person name="Aerts A."/>
            <person name="Otillar R.P."/>
            <person name="Terry A.Y."/>
            <person name="Boore J.L."/>
            <person name="Simakov O."/>
            <person name="Marletaz F."/>
            <person name="Cho S.-J."/>
            <person name="Edsinger-Gonzales E."/>
            <person name="Havlak P."/>
            <person name="Kuo D.-H."/>
            <person name="Larsson T."/>
            <person name="Lv J."/>
            <person name="Arendt D."/>
            <person name="Savage R."/>
            <person name="Osoegawa K."/>
            <person name="de Jong P."/>
            <person name="Lindberg D.R."/>
            <person name="Seaver E.C."/>
            <person name="Weisblat D.A."/>
            <person name="Putnam N.H."/>
            <person name="Grigoriev I.V."/>
            <person name="Rokhsar D.S."/>
        </authorList>
    </citation>
    <scope>NUCLEOTIDE SEQUENCE</scope>
</reference>
<name>T1ENY0_HELRO</name>
<dbReference type="Gene3D" id="2.60.120.740">
    <property type="match status" value="1"/>
</dbReference>
<protein>
    <recommendedName>
        <fullName evidence="5">SUEL-type lectin domain-containing protein</fullName>
    </recommendedName>
</protein>
<dbReference type="KEGG" id="hro:HELRODRAFT_159365"/>
<feature type="region of interest" description="Disordered" evidence="1">
    <location>
        <begin position="390"/>
        <end position="431"/>
    </location>
</feature>
<dbReference type="Proteomes" id="UP000015101">
    <property type="component" value="Unassembled WGS sequence"/>
</dbReference>
<dbReference type="RefSeq" id="XP_009009500.1">
    <property type="nucleotide sequence ID" value="XM_009011252.1"/>
</dbReference>
<dbReference type="EMBL" id="AMQM01000235">
    <property type="status" value="NOT_ANNOTATED_CDS"/>
    <property type="molecule type" value="Genomic_DNA"/>
</dbReference>
<dbReference type="EnsemblMetazoa" id="HelroT159365">
    <property type="protein sequence ID" value="HelroP159365"/>
    <property type="gene ID" value="HelroG159365"/>
</dbReference>
<dbReference type="CTD" id="20198280"/>
<evidence type="ECO:0000256" key="1">
    <source>
        <dbReference type="SAM" id="MobiDB-lite"/>
    </source>
</evidence>
<evidence type="ECO:0000313" key="3">
    <source>
        <dbReference type="EnsemblMetazoa" id="HelroP159365"/>
    </source>
</evidence>
<evidence type="ECO:0000313" key="2">
    <source>
        <dbReference type="EMBL" id="ESO12780.1"/>
    </source>
</evidence>
<dbReference type="InParanoid" id="T1ENY0"/>
<keyword evidence="4" id="KW-1185">Reference proteome</keyword>
<dbReference type="EMBL" id="KB095811">
    <property type="protein sequence ID" value="ESO12780.1"/>
    <property type="molecule type" value="Genomic_DNA"/>
</dbReference>
<dbReference type="CDD" id="cd22823">
    <property type="entry name" value="Gal_Rha_Lectin"/>
    <property type="match status" value="1"/>
</dbReference>
<dbReference type="EMBL" id="AMQM01000234">
    <property type="status" value="NOT_ANNOTATED_CDS"/>
    <property type="molecule type" value="Genomic_DNA"/>
</dbReference>
<dbReference type="EMBL" id="AMQM01000233">
    <property type="status" value="NOT_ANNOTATED_CDS"/>
    <property type="molecule type" value="Genomic_DNA"/>
</dbReference>
<feature type="region of interest" description="Disordered" evidence="1">
    <location>
        <begin position="59"/>
        <end position="81"/>
    </location>
</feature>
<accession>T1ENY0</accession>
<sequence length="532" mass="60304">MVMIKTMRKRGREKEKEQANLIRAVINSLENCKEKLFYIDGISIVIWVYSNTLNQGSSKEKDDHYKHHHTSSTPTSSNLPLMNGTNFQELCQLEAFQASCPYGHAILMVSARYGRMRLDGRCVKRSWNNIGCFVDVTALMDPWCSGQRSCQVGVGELNHLLPCPEDLTLYLEVSHVCVRVEPVVSQPCKPSTPIIINIGEQDDHDKTKQHQATVTAATKQQQKATPSATNAIESLYLSSTISLETAQGTNHCPWRLKVNKGQIIRITLLNFARSFLYPEQQTSQLASSTSQHQHRQRRELQTANVNEVGDEDDVKNINNIRDKIISKSIFYNDTLEHQTMHNSTSQQHEQQQQIQIKFKNKLTTSKQQQQLTLIHPQQQQQRPLLLPQQLTQQSKHPQQHQNSKRSLLDSKQLNQPPATTSADSSISSSSNNNNNIQLIPASKLCYQFAIIKEGNMGGSKYLTLCEDGPREAIVYTSATDVIDLEIITSPLQKIRYFLRVEGPCLCSLRGFCDFDVEIEIVVYVVGRCLSYY</sequence>
<reference evidence="2 4" key="2">
    <citation type="journal article" date="2013" name="Nature">
        <title>Insights into bilaterian evolution from three spiralian genomes.</title>
        <authorList>
            <person name="Simakov O."/>
            <person name="Marletaz F."/>
            <person name="Cho S.J."/>
            <person name="Edsinger-Gonzales E."/>
            <person name="Havlak P."/>
            <person name="Hellsten U."/>
            <person name="Kuo D.H."/>
            <person name="Larsson T."/>
            <person name="Lv J."/>
            <person name="Arendt D."/>
            <person name="Savage R."/>
            <person name="Osoegawa K."/>
            <person name="de Jong P."/>
            <person name="Grimwood J."/>
            <person name="Chapman J.A."/>
            <person name="Shapiro H."/>
            <person name="Aerts A."/>
            <person name="Otillar R.P."/>
            <person name="Terry A.Y."/>
            <person name="Boore J.L."/>
            <person name="Grigoriev I.V."/>
            <person name="Lindberg D.R."/>
            <person name="Seaver E.C."/>
            <person name="Weisblat D.A."/>
            <person name="Putnam N.H."/>
            <person name="Rokhsar D.S."/>
        </authorList>
    </citation>
    <scope>NUCLEOTIDE SEQUENCE</scope>
</reference>
<feature type="compositionally biased region" description="Polar residues" evidence="1">
    <location>
        <begin position="394"/>
        <end position="423"/>
    </location>
</feature>
<proteinExistence type="predicted"/>
<dbReference type="InterPro" id="IPR043159">
    <property type="entry name" value="Lectin_gal-bd_sf"/>
</dbReference>
<evidence type="ECO:0008006" key="5">
    <source>
        <dbReference type="Google" id="ProtNLM"/>
    </source>
</evidence>
<evidence type="ECO:0000313" key="4">
    <source>
        <dbReference type="Proteomes" id="UP000015101"/>
    </source>
</evidence>
<gene>
    <name evidence="3" type="primary">20198280</name>
    <name evidence="2" type="ORF">HELRODRAFT_159365</name>
</gene>
<dbReference type="AlphaFoldDB" id="T1ENY0"/>
<reference evidence="3" key="3">
    <citation type="submission" date="2015-06" db="UniProtKB">
        <authorList>
            <consortium name="EnsemblMetazoa"/>
        </authorList>
    </citation>
    <scope>IDENTIFICATION</scope>
</reference>
<organism evidence="3 4">
    <name type="scientific">Helobdella robusta</name>
    <name type="common">Californian leech</name>
    <dbReference type="NCBI Taxonomy" id="6412"/>
    <lineage>
        <taxon>Eukaryota</taxon>
        <taxon>Metazoa</taxon>
        <taxon>Spiralia</taxon>
        <taxon>Lophotrochozoa</taxon>
        <taxon>Annelida</taxon>
        <taxon>Clitellata</taxon>
        <taxon>Hirudinea</taxon>
        <taxon>Rhynchobdellida</taxon>
        <taxon>Glossiphoniidae</taxon>
        <taxon>Helobdella</taxon>
    </lineage>
</organism>
<dbReference type="GeneID" id="20198280"/>
<dbReference type="HOGENOM" id="CLU_512198_0_0_1"/>